<name>A0A318NM17_9ACTN</name>
<evidence type="ECO:0000256" key="1">
    <source>
        <dbReference type="SAM" id="MobiDB-lite"/>
    </source>
</evidence>
<feature type="region of interest" description="Disordered" evidence="1">
    <location>
        <begin position="1"/>
        <end position="29"/>
    </location>
</feature>
<dbReference type="SUPFAM" id="SSF55486">
    <property type="entry name" value="Metalloproteases ('zincins'), catalytic domain"/>
    <property type="match status" value="1"/>
</dbReference>
<dbReference type="EMBL" id="PYBV01000011">
    <property type="protein sequence ID" value="PYC72567.1"/>
    <property type="molecule type" value="Genomic_DNA"/>
</dbReference>
<protein>
    <recommendedName>
        <fullName evidence="2">DUF3152 domain-containing protein</fullName>
    </recommendedName>
</protein>
<dbReference type="OrthoDB" id="9779865at2"/>
<organism evidence="3 4">
    <name type="scientific">Micromonospora arborensis</name>
    <dbReference type="NCBI Taxonomy" id="2116518"/>
    <lineage>
        <taxon>Bacteria</taxon>
        <taxon>Bacillati</taxon>
        <taxon>Actinomycetota</taxon>
        <taxon>Actinomycetes</taxon>
        <taxon>Micromonosporales</taxon>
        <taxon>Micromonosporaceae</taxon>
        <taxon>Micromonospora</taxon>
    </lineage>
</organism>
<dbReference type="InterPro" id="IPR022603">
    <property type="entry name" value="DUF3152"/>
</dbReference>
<dbReference type="AlphaFoldDB" id="A0A318NM17"/>
<feature type="compositionally biased region" description="Pro residues" evidence="1">
    <location>
        <begin position="1"/>
        <end position="13"/>
    </location>
</feature>
<proteinExistence type="predicted"/>
<feature type="domain" description="DUF3152" evidence="2">
    <location>
        <begin position="86"/>
        <end position="254"/>
    </location>
</feature>
<evidence type="ECO:0000259" key="2">
    <source>
        <dbReference type="Pfam" id="PF11350"/>
    </source>
</evidence>
<feature type="compositionally biased region" description="Low complexity" evidence="1">
    <location>
        <begin position="14"/>
        <end position="27"/>
    </location>
</feature>
<dbReference type="RefSeq" id="WP_110563155.1">
    <property type="nucleotide sequence ID" value="NZ_PYBV01000011.1"/>
</dbReference>
<dbReference type="Proteomes" id="UP000248333">
    <property type="component" value="Unassembled WGS sequence"/>
</dbReference>
<gene>
    <name evidence="3" type="ORF">C7C45_09045</name>
</gene>
<dbReference type="Pfam" id="PF11350">
    <property type="entry name" value="DUF3152"/>
    <property type="match status" value="1"/>
</dbReference>
<comment type="caution">
    <text evidence="3">The sequence shown here is derived from an EMBL/GenBank/DDBJ whole genome shotgun (WGS) entry which is preliminary data.</text>
</comment>
<accession>A0A318NM17</accession>
<reference evidence="3 4" key="1">
    <citation type="submission" date="2018-03" db="EMBL/GenBank/DDBJ databases">
        <title>Bioinformatic expansion and discovery of thiopeptide antibiotics.</title>
        <authorList>
            <person name="Schwalen C.J."/>
            <person name="Hudson G.A."/>
            <person name="Mitchell D.A."/>
        </authorList>
    </citation>
    <scope>NUCLEOTIDE SEQUENCE [LARGE SCALE GENOMIC DNA]</scope>
    <source>
        <strain evidence="3 4">NRRL 8041</strain>
    </source>
</reference>
<keyword evidence="4" id="KW-1185">Reference proteome</keyword>
<feature type="region of interest" description="Disordered" evidence="1">
    <location>
        <begin position="55"/>
        <end position="84"/>
    </location>
</feature>
<evidence type="ECO:0000313" key="3">
    <source>
        <dbReference type="EMBL" id="PYC72567.1"/>
    </source>
</evidence>
<sequence length="275" mass="29300">MTPSSPYGPPAPPDQSGRSAYGAARSANVRMRRHRRRSLLIGLLVLAAATVVTLNRGGEPPAEPPATTQGEMGHGGGAPAHPTPISYPSVGAGRFTVADGETPVHGTDGPLRRYRVTVERGTGQDAHAFAAKVDEVLADPRSWIASDELRVQRVADAGAADFTIYLATPVTSERMCAEGGLTTERYTSCRLPGQVIINLARWMEAVPDYGAPLDTYRTYVINHEVGHEFGEEHEACPGPGAAAPVMQQQTYGLNGCLANAWPYLDGRRYAGDIVP</sequence>
<evidence type="ECO:0000313" key="4">
    <source>
        <dbReference type="Proteomes" id="UP000248333"/>
    </source>
</evidence>